<dbReference type="Proteomes" id="UP000504638">
    <property type="component" value="Unplaced"/>
</dbReference>
<dbReference type="GeneID" id="54423961"/>
<dbReference type="GO" id="GO:0006887">
    <property type="term" value="P:exocytosis"/>
    <property type="evidence" value="ECO:0007669"/>
    <property type="project" value="TreeGrafter"/>
</dbReference>
<dbReference type="GO" id="GO:0005484">
    <property type="term" value="F:SNAP receptor activity"/>
    <property type="evidence" value="ECO:0007669"/>
    <property type="project" value="TreeGrafter"/>
</dbReference>
<evidence type="ECO:0000313" key="5">
    <source>
        <dbReference type="EMBL" id="KAF1810382.1"/>
    </source>
</evidence>
<dbReference type="SUPFAM" id="SSF47661">
    <property type="entry name" value="t-snare proteins"/>
    <property type="match status" value="1"/>
</dbReference>
<evidence type="ECO:0000313" key="7">
    <source>
        <dbReference type="RefSeq" id="XP_033532013.1"/>
    </source>
</evidence>
<evidence type="ECO:0000313" key="6">
    <source>
        <dbReference type="Proteomes" id="UP000504638"/>
    </source>
</evidence>
<dbReference type="RefSeq" id="XP_033532013.1">
    <property type="nucleotide sequence ID" value="XM_033683391.1"/>
</dbReference>
<gene>
    <name evidence="5 7" type="ORF">P152DRAFT_96771</name>
</gene>
<name>A0A6G1FXE5_9PEZI</name>
<dbReference type="InterPro" id="IPR000727">
    <property type="entry name" value="T_SNARE_dom"/>
</dbReference>
<accession>A0A6G1FXE5</accession>
<sequence length="300" mass="34112">MPRYGGYNQGGYGQIDSFDQQNPYDQRPNEGNSGYGYVEMGSFNRPPQASFGAPQGGMGGNSLLNDVQDIDRTIESLEEDLQELNRLHQRRLNDTNTDLRQGGQSVDIKAQDIMTAYRGLVDRMKRIKSNPESGSTRNAPQVGRADRRLKAMINKYQTQERDMRKELQQQTARQYKIVRPEATEEEIQAVVEEPSGPIFSQALMQSDRRGQAQRTLGAVQQRHAEIQKIERQMIELAQLFQDLDAVVMQQDEMVVQIEQKGEEVHENIVKGNTELDTGIIKARGARRKKWWCLLICSASP</sequence>
<dbReference type="InterPro" id="IPR045242">
    <property type="entry name" value="Syntaxin"/>
</dbReference>
<feature type="region of interest" description="Disordered" evidence="3">
    <location>
        <begin position="1"/>
        <end position="60"/>
    </location>
</feature>
<dbReference type="Pfam" id="PF00804">
    <property type="entry name" value="Syntaxin"/>
    <property type="match status" value="1"/>
</dbReference>
<evidence type="ECO:0000256" key="1">
    <source>
        <dbReference type="ARBA" id="ARBA00009063"/>
    </source>
</evidence>
<dbReference type="AlphaFoldDB" id="A0A6G1FXE5"/>
<dbReference type="EMBL" id="ML975166">
    <property type="protein sequence ID" value="KAF1810382.1"/>
    <property type="molecule type" value="Genomic_DNA"/>
</dbReference>
<dbReference type="PROSITE" id="PS50192">
    <property type="entry name" value="T_SNARE"/>
    <property type="match status" value="1"/>
</dbReference>
<feature type="coiled-coil region" evidence="2">
    <location>
        <begin position="67"/>
        <end position="94"/>
    </location>
</feature>
<dbReference type="GO" id="GO:0031201">
    <property type="term" value="C:SNARE complex"/>
    <property type="evidence" value="ECO:0007669"/>
    <property type="project" value="TreeGrafter"/>
</dbReference>
<feature type="domain" description="T-SNARE coiled-coil homology" evidence="4">
    <location>
        <begin position="216"/>
        <end position="278"/>
    </location>
</feature>
<dbReference type="PANTHER" id="PTHR19957:SF380">
    <property type="entry name" value="SYNTAXIN FAMILY PROTEIN"/>
    <property type="match status" value="1"/>
</dbReference>
<reference evidence="5 7" key="1">
    <citation type="submission" date="2020-01" db="EMBL/GenBank/DDBJ databases">
        <authorList>
            <consortium name="DOE Joint Genome Institute"/>
            <person name="Haridas S."/>
            <person name="Albert R."/>
            <person name="Binder M."/>
            <person name="Bloem J."/>
            <person name="Labutti K."/>
            <person name="Salamov A."/>
            <person name="Andreopoulos B."/>
            <person name="Baker S.E."/>
            <person name="Barry K."/>
            <person name="Bills G."/>
            <person name="Bluhm B.H."/>
            <person name="Cannon C."/>
            <person name="Castanera R."/>
            <person name="Culley D.E."/>
            <person name="Daum C."/>
            <person name="Ezra D."/>
            <person name="Gonzalez J.B."/>
            <person name="Henrissat B."/>
            <person name="Kuo A."/>
            <person name="Liang C."/>
            <person name="Lipzen A."/>
            <person name="Lutzoni F."/>
            <person name="Magnuson J."/>
            <person name="Mondo S."/>
            <person name="Nolan M."/>
            <person name="Ohm R."/>
            <person name="Pangilinan J."/>
            <person name="Park H.-J."/>
            <person name="Ramirez L."/>
            <person name="Alfaro M."/>
            <person name="Sun H."/>
            <person name="Tritt A."/>
            <person name="Yoshinaga Y."/>
            <person name="Zwiers L.-H."/>
            <person name="Turgeon B.G."/>
            <person name="Goodwin S.B."/>
            <person name="Spatafora J.W."/>
            <person name="Crous P.W."/>
            <person name="Grigoriev I.V."/>
        </authorList>
    </citation>
    <scope>NUCLEOTIDE SEQUENCE</scope>
    <source>
        <strain evidence="5 7">CBS 781.70</strain>
    </source>
</reference>
<dbReference type="GO" id="GO:0006906">
    <property type="term" value="P:vesicle fusion"/>
    <property type="evidence" value="ECO:0007669"/>
    <property type="project" value="TreeGrafter"/>
</dbReference>
<organism evidence="5">
    <name type="scientific">Eremomyces bilateralis CBS 781.70</name>
    <dbReference type="NCBI Taxonomy" id="1392243"/>
    <lineage>
        <taxon>Eukaryota</taxon>
        <taxon>Fungi</taxon>
        <taxon>Dikarya</taxon>
        <taxon>Ascomycota</taxon>
        <taxon>Pezizomycotina</taxon>
        <taxon>Dothideomycetes</taxon>
        <taxon>Dothideomycetes incertae sedis</taxon>
        <taxon>Eremomycetales</taxon>
        <taxon>Eremomycetaceae</taxon>
        <taxon>Eremomyces</taxon>
    </lineage>
</organism>
<keyword evidence="6" id="KW-1185">Reference proteome</keyword>
<reference evidence="7" key="3">
    <citation type="submission" date="2025-04" db="UniProtKB">
        <authorList>
            <consortium name="RefSeq"/>
        </authorList>
    </citation>
    <scope>IDENTIFICATION</scope>
    <source>
        <strain evidence="7">CBS 781.70</strain>
    </source>
</reference>
<dbReference type="OrthoDB" id="10255013at2759"/>
<evidence type="ECO:0000256" key="3">
    <source>
        <dbReference type="SAM" id="MobiDB-lite"/>
    </source>
</evidence>
<feature type="compositionally biased region" description="Polar residues" evidence="3">
    <location>
        <begin position="17"/>
        <end position="32"/>
    </location>
</feature>
<dbReference type="Gene3D" id="1.20.58.70">
    <property type="match status" value="1"/>
</dbReference>
<dbReference type="PANTHER" id="PTHR19957">
    <property type="entry name" value="SYNTAXIN"/>
    <property type="match status" value="1"/>
</dbReference>
<dbReference type="GO" id="GO:0005886">
    <property type="term" value="C:plasma membrane"/>
    <property type="evidence" value="ECO:0007669"/>
    <property type="project" value="TreeGrafter"/>
</dbReference>
<proteinExistence type="inferred from homology"/>
<dbReference type="GO" id="GO:0006886">
    <property type="term" value="P:intracellular protein transport"/>
    <property type="evidence" value="ECO:0007669"/>
    <property type="project" value="TreeGrafter"/>
</dbReference>
<evidence type="ECO:0000256" key="2">
    <source>
        <dbReference type="SAM" id="Coils"/>
    </source>
</evidence>
<protein>
    <submittedName>
        <fullName evidence="5 7">t-SNARE</fullName>
    </submittedName>
</protein>
<dbReference type="GO" id="GO:0012505">
    <property type="term" value="C:endomembrane system"/>
    <property type="evidence" value="ECO:0007669"/>
    <property type="project" value="TreeGrafter"/>
</dbReference>
<keyword evidence="2" id="KW-0175">Coiled coil</keyword>
<dbReference type="InterPro" id="IPR010989">
    <property type="entry name" value="SNARE"/>
</dbReference>
<evidence type="ECO:0000259" key="4">
    <source>
        <dbReference type="PROSITE" id="PS50192"/>
    </source>
</evidence>
<dbReference type="CDD" id="cd15849">
    <property type="entry name" value="SNARE_Sso1"/>
    <property type="match status" value="1"/>
</dbReference>
<reference evidence="7" key="2">
    <citation type="submission" date="2020-04" db="EMBL/GenBank/DDBJ databases">
        <authorList>
            <consortium name="NCBI Genome Project"/>
        </authorList>
    </citation>
    <scope>NUCLEOTIDE SEQUENCE</scope>
    <source>
        <strain evidence="7">CBS 781.70</strain>
    </source>
</reference>
<comment type="similarity">
    <text evidence="1">Belongs to the syntaxin family.</text>
</comment>
<dbReference type="InterPro" id="IPR006011">
    <property type="entry name" value="Syntaxin_N"/>
</dbReference>
<dbReference type="GO" id="GO:0048278">
    <property type="term" value="P:vesicle docking"/>
    <property type="evidence" value="ECO:0007669"/>
    <property type="project" value="TreeGrafter"/>
</dbReference>
<dbReference type="GO" id="GO:0000149">
    <property type="term" value="F:SNARE binding"/>
    <property type="evidence" value="ECO:0007669"/>
    <property type="project" value="TreeGrafter"/>
</dbReference>